<organism evidence="2 3">
    <name type="scientific">Limnothrix redekei LRLZ20PSL1</name>
    <dbReference type="NCBI Taxonomy" id="3112953"/>
    <lineage>
        <taxon>Bacteria</taxon>
        <taxon>Bacillati</taxon>
        <taxon>Cyanobacteriota</taxon>
        <taxon>Cyanophyceae</taxon>
        <taxon>Pseudanabaenales</taxon>
        <taxon>Pseudanabaenaceae</taxon>
        <taxon>Limnothrix</taxon>
    </lineage>
</organism>
<feature type="region of interest" description="Disordered" evidence="1">
    <location>
        <begin position="288"/>
        <end position="338"/>
    </location>
</feature>
<dbReference type="Proteomes" id="UP001604335">
    <property type="component" value="Unassembled WGS sequence"/>
</dbReference>
<feature type="compositionally biased region" description="Low complexity" evidence="1">
    <location>
        <begin position="288"/>
        <end position="299"/>
    </location>
</feature>
<sequence>MHEGVLMVTSSSATQGKTHWAIAIGIGQYPLLPPLPEAESHVVTVAQAWQSQTSGLAGTQYRTVILSDRSLSLLDRPTYPNRENLEYWLDFAATELVNPGDTLWCFFSGYGVSHRDRDYLLPIEASLDRAATAGIPLRRVCEYLKLASDRVGPGGQVLLVLDLSRPPTENLAPVGGEIPLLAQEMGLSILLAEPGAGRQSSGLLAPALAAALGQSQGMNLYALSRFLRETTRALAQEQGRVAPQVQVFAHPHERLYETVVGRMMPEPPLPIESFVVFPASAPALAAEPSIAPLGNGSPSDSPPDPQLDYPVNQPNSQPNLQSNSQPDQPPELGVFGSDQVQSPALDDEALDRFASAANLPDAWATEPSAFEALFANDWVPAEEAQPGLATPNPFTSAVPNGDRPAESGNLRPPSAIAPVLPIEATHSNSSPPPNALPPEPIPESQRDLALIGPLTAGLSASDLAFARQLVTWLGILGIVLLAAVVARNYAALFGASITAPTPSPAAPFGANIPPATPLPAPANGASPPTGSRTLPPPEPSPLASPQPAPVAQSGLPNPKPSPQVSPNPSPTPPAASPTGVNQLNLARIPIGTNQASEFGKAILRAREIKPGDPGYGQAQQAIDRWSRVILDLAKGRALNGDFGGAIAAAKIVAPDQGEVYQEARSSIAQWQTLQQQQANNRAILQKAAGQIQLNQASSYNRAIDLARSVPVNQPGYPAARDQINLWSQEIFKIAQGRANANQLAAAIQTASLVPPNTAAYASAQQAIAQWKKRAPAR</sequence>
<evidence type="ECO:0000256" key="1">
    <source>
        <dbReference type="SAM" id="MobiDB-lite"/>
    </source>
</evidence>
<feature type="compositionally biased region" description="Low complexity" evidence="1">
    <location>
        <begin position="312"/>
        <end position="326"/>
    </location>
</feature>
<feature type="compositionally biased region" description="Pro residues" evidence="1">
    <location>
        <begin position="557"/>
        <end position="575"/>
    </location>
</feature>
<evidence type="ECO:0008006" key="4">
    <source>
        <dbReference type="Google" id="ProtNLM"/>
    </source>
</evidence>
<evidence type="ECO:0000313" key="3">
    <source>
        <dbReference type="Proteomes" id="UP001604335"/>
    </source>
</evidence>
<comment type="caution">
    <text evidence="2">The sequence shown here is derived from an EMBL/GenBank/DDBJ whole genome shotgun (WGS) entry which is preliminary data.</text>
</comment>
<keyword evidence="3" id="KW-1185">Reference proteome</keyword>
<feature type="region of interest" description="Disordered" evidence="1">
    <location>
        <begin position="384"/>
        <end position="444"/>
    </location>
</feature>
<reference evidence="3" key="1">
    <citation type="journal article" date="2024" name="Algal Res.">
        <title>Biochemical, toxicological and genomic investigation of a high-biomass producing Limnothrix strain isolated from Italian shallow drinking water reservoir.</title>
        <authorList>
            <person name="Simonazzi M."/>
            <person name="Shishido T.K."/>
            <person name="Delbaje E."/>
            <person name="Wahlsten M."/>
            <person name="Fewer D.P."/>
            <person name="Sivonen K."/>
            <person name="Pezzolesi L."/>
            <person name="Pistocchi R."/>
        </authorList>
    </citation>
    <scope>NUCLEOTIDE SEQUENCE [LARGE SCALE GENOMIC DNA]</scope>
    <source>
        <strain evidence="3">LRLZ20PSL1</strain>
    </source>
</reference>
<gene>
    <name evidence="2" type="ORF">VPK24_04350</name>
</gene>
<name>A0ABW7C6P3_9CYAN</name>
<evidence type="ECO:0000313" key="2">
    <source>
        <dbReference type="EMBL" id="MFG3816859.1"/>
    </source>
</evidence>
<feature type="compositionally biased region" description="Pro residues" evidence="1">
    <location>
        <begin position="430"/>
        <end position="441"/>
    </location>
</feature>
<accession>A0ABW7C6P3</accession>
<dbReference type="Gene3D" id="3.40.50.1460">
    <property type="match status" value="1"/>
</dbReference>
<feature type="compositionally biased region" description="Pro residues" evidence="1">
    <location>
        <begin position="534"/>
        <end position="548"/>
    </location>
</feature>
<proteinExistence type="predicted"/>
<protein>
    <recommendedName>
        <fullName evidence="4">Peptidase C14</fullName>
    </recommendedName>
</protein>
<feature type="region of interest" description="Disordered" evidence="1">
    <location>
        <begin position="508"/>
        <end position="580"/>
    </location>
</feature>
<dbReference type="EMBL" id="JAZAQF010000022">
    <property type="protein sequence ID" value="MFG3816859.1"/>
    <property type="molecule type" value="Genomic_DNA"/>
</dbReference>